<feature type="domain" description="Translation initiation factor beta propellor-like" evidence="2">
    <location>
        <begin position="363"/>
        <end position="510"/>
    </location>
</feature>
<reference evidence="3" key="1">
    <citation type="submission" date="2022-08" db="EMBL/GenBank/DDBJ databases">
        <title>Novel sulfate-reducing endosymbionts in the free-living metamonad Anaeramoeba.</title>
        <authorList>
            <person name="Jerlstrom-Hultqvist J."/>
            <person name="Cepicka I."/>
            <person name="Gallot-Lavallee L."/>
            <person name="Salas-Leiva D."/>
            <person name="Curtis B.A."/>
            <person name="Zahonova K."/>
            <person name="Pipaliya S."/>
            <person name="Dacks J."/>
            <person name="Roger A.J."/>
        </authorList>
    </citation>
    <scope>NUCLEOTIDE SEQUENCE</scope>
    <source>
        <strain evidence="3">Schooner1</strain>
    </source>
</reference>
<evidence type="ECO:0000259" key="2">
    <source>
        <dbReference type="Pfam" id="PF08662"/>
    </source>
</evidence>
<protein>
    <submittedName>
        <fullName evidence="3">Wd repeat protein</fullName>
    </submittedName>
</protein>
<dbReference type="InterPro" id="IPR036322">
    <property type="entry name" value="WD40_repeat_dom_sf"/>
</dbReference>
<dbReference type="InterPro" id="IPR013979">
    <property type="entry name" value="TIF_beta_prop-like"/>
</dbReference>
<evidence type="ECO:0000256" key="1">
    <source>
        <dbReference type="SAM" id="MobiDB-lite"/>
    </source>
</evidence>
<dbReference type="Proteomes" id="UP001150062">
    <property type="component" value="Unassembled WGS sequence"/>
</dbReference>
<name>A0ABQ8YJQ2_9EUKA</name>
<dbReference type="Gene3D" id="2.130.10.10">
    <property type="entry name" value="YVTN repeat-like/Quinoprotein amine dehydrogenase"/>
    <property type="match status" value="1"/>
</dbReference>
<proteinExistence type="predicted"/>
<dbReference type="Pfam" id="PF08662">
    <property type="entry name" value="eIF2A"/>
    <property type="match status" value="1"/>
</dbReference>
<sequence length="534" mass="62434">MNFSNFTFHTLNFNNNNDREPFSLFPLNIEMQFERERPLVNRTTLQTETNDETSNFDQLTQRQTRRQRRRQRRRRMRRQIQRRIQRDLIVQRQRERGRERGRERERESESERTFSNQPISIVNVPTNEESTQLTNSENLSLTQNGTQERLEIFSRNFFQDLFDIPNTIDGFRRRVLLPMERERESSNEIGQNDNLLKTKDFISLNNIVRYQQKTTFTSKKCRDFLRNPMSNPNLLFFTQNRKIKVYNQSQQESQDFLECLMPITAFDVNQNVCVVGGVNSSISVQSLTSQERHSQRYREVGIITGVEIVSKQSGTSTTVNNGDTKAFLGNTLGNLDQLNISNERIHMQKRIKFVTRINAFKVKPDTRGSVISVLGNNHLIYLVDNRAQDLQVEKIVNKHSSCFAIDWSPNGCHFAIASQLGHAAIFDIRNTKKVLTQIKSNQSNNLLRPVKNVKYSHEGKLLVLTEDRNMATVIDAREYLEYQEVKISNNNISQISGVCFSPDSEFLYISRKSEILKFKVELRNRFFLSSGEFK</sequence>
<feature type="compositionally biased region" description="Basic and acidic residues" evidence="1">
    <location>
        <begin position="92"/>
        <end position="112"/>
    </location>
</feature>
<feature type="compositionally biased region" description="Polar residues" evidence="1">
    <location>
        <begin position="43"/>
        <end position="60"/>
    </location>
</feature>
<gene>
    <name evidence="3" type="ORF">M0813_20825</name>
</gene>
<organism evidence="3 4">
    <name type="scientific">Anaeramoeba flamelloides</name>
    <dbReference type="NCBI Taxonomy" id="1746091"/>
    <lineage>
        <taxon>Eukaryota</taxon>
        <taxon>Metamonada</taxon>
        <taxon>Anaeramoebidae</taxon>
        <taxon>Anaeramoeba</taxon>
    </lineage>
</organism>
<accession>A0ABQ8YJQ2</accession>
<dbReference type="SUPFAM" id="SSF50978">
    <property type="entry name" value="WD40 repeat-like"/>
    <property type="match status" value="1"/>
</dbReference>
<keyword evidence="4" id="KW-1185">Reference proteome</keyword>
<evidence type="ECO:0000313" key="4">
    <source>
        <dbReference type="Proteomes" id="UP001150062"/>
    </source>
</evidence>
<dbReference type="PANTHER" id="PTHR43991:SF9">
    <property type="entry name" value="DUF2415 DOMAIN-CONTAINING PROTEIN"/>
    <property type="match status" value="1"/>
</dbReference>
<dbReference type="EMBL" id="JAOAOG010000158">
    <property type="protein sequence ID" value="KAJ6244735.1"/>
    <property type="molecule type" value="Genomic_DNA"/>
</dbReference>
<comment type="caution">
    <text evidence="3">The sequence shown here is derived from an EMBL/GenBank/DDBJ whole genome shotgun (WGS) entry which is preliminary data.</text>
</comment>
<feature type="compositionally biased region" description="Basic residues" evidence="1">
    <location>
        <begin position="63"/>
        <end position="83"/>
    </location>
</feature>
<feature type="region of interest" description="Disordered" evidence="1">
    <location>
        <begin position="43"/>
        <end position="115"/>
    </location>
</feature>
<dbReference type="PANTHER" id="PTHR43991">
    <property type="entry name" value="WD REPEAT PROTEIN (AFU_ORTHOLOGUE AFUA_8G05640)-RELATED"/>
    <property type="match status" value="1"/>
</dbReference>
<evidence type="ECO:0000313" key="3">
    <source>
        <dbReference type="EMBL" id="KAJ6244735.1"/>
    </source>
</evidence>
<dbReference type="InterPro" id="IPR015943">
    <property type="entry name" value="WD40/YVTN_repeat-like_dom_sf"/>
</dbReference>